<dbReference type="Gene3D" id="3.40.50.720">
    <property type="entry name" value="NAD(P)-binding Rossmann-like Domain"/>
    <property type="match status" value="1"/>
</dbReference>
<dbReference type="PROSITE" id="PS51176">
    <property type="entry name" value="PDH_ADH"/>
    <property type="match status" value="1"/>
</dbReference>
<dbReference type="FunFam" id="3.40.50.720:FF:000208">
    <property type="entry name" value="Prephenate dehydrogenase"/>
    <property type="match status" value="1"/>
</dbReference>
<organism evidence="3">
    <name type="scientific">marine sediment metagenome</name>
    <dbReference type="NCBI Taxonomy" id="412755"/>
    <lineage>
        <taxon>unclassified sequences</taxon>
        <taxon>metagenomes</taxon>
        <taxon>ecological metagenomes</taxon>
    </lineage>
</organism>
<evidence type="ECO:0000259" key="2">
    <source>
        <dbReference type="PROSITE" id="PS51176"/>
    </source>
</evidence>
<dbReference type="Pfam" id="PF02153">
    <property type="entry name" value="PDH_N"/>
    <property type="match status" value="1"/>
</dbReference>
<proteinExistence type="predicted"/>
<dbReference type="InterPro" id="IPR050812">
    <property type="entry name" value="Preph/Arog_dehydrog"/>
</dbReference>
<dbReference type="InterPro" id="IPR046826">
    <property type="entry name" value="PDH_N"/>
</dbReference>
<protein>
    <recommendedName>
        <fullName evidence="2">Prephenate/arogenate dehydrogenase domain-containing protein</fullName>
    </recommendedName>
</protein>
<accession>X1LBH9</accession>
<dbReference type="InterPro" id="IPR046825">
    <property type="entry name" value="PDH_C"/>
</dbReference>
<keyword evidence="1" id="KW-0560">Oxidoreductase</keyword>
<dbReference type="AlphaFoldDB" id="X1LBH9"/>
<dbReference type="GO" id="GO:0004665">
    <property type="term" value="F:prephenate dehydrogenase (NADP+) activity"/>
    <property type="evidence" value="ECO:0007669"/>
    <property type="project" value="InterPro"/>
</dbReference>
<sequence length="271" mass="29531">SIGLSLKQVGEPGWEIVGCVRRSEAASMALSLGVVDRGETNLRKAVKEADLVIIATPVLTVKEILSKIANYVHPGCIVTDTASTKLEVMKWAEEILPPTVDFIGGHPMAGKESYGMRAAEAKLFQGCVYCLTPARRASAEAIDRVADMVKKLGAMPLLIDAEEHDNLVAGVSHLPMLLSAALVSVTAGNPSWGKMSRLAASGYRDLTRLASGNPEVNAHICLSNQKAILHWIDEFSQELERYRQLVSEGGNRMEEVLNEANKARQEWLRRT</sequence>
<name>X1LBH9_9ZZZZ</name>
<dbReference type="SUPFAM" id="SSF48179">
    <property type="entry name" value="6-phosphogluconate dehydrogenase C-terminal domain-like"/>
    <property type="match status" value="1"/>
</dbReference>
<reference evidence="3" key="1">
    <citation type="journal article" date="2014" name="Front. Microbiol.">
        <title>High frequency of phylogenetically diverse reductive dehalogenase-homologous genes in deep subseafloor sedimentary metagenomes.</title>
        <authorList>
            <person name="Kawai M."/>
            <person name="Futagami T."/>
            <person name="Toyoda A."/>
            <person name="Takaki Y."/>
            <person name="Nishi S."/>
            <person name="Hori S."/>
            <person name="Arai W."/>
            <person name="Tsubouchi T."/>
            <person name="Morono Y."/>
            <person name="Uchiyama I."/>
            <person name="Ito T."/>
            <person name="Fujiyama A."/>
            <person name="Inagaki F."/>
            <person name="Takami H."/>
        </authorList>
    </citation>
    <scope>NUCLEOTIDE SEQUENCE</scope>
    <source>
        <strain evidence="3">Expedition CK06-06</strain>
    </source>
</reference>
<evidence type="ECO:0000256" key="1">
    <source>
        <dbReference type="ARBA" id="ARBA00023002"/>
    </source>
</evidence>
<dbReference type="PANTHER" id="PTHR21363:SF0">
    <property type="entry name" value="PREPHENATE DEHYDROGENASE [NADP(+)]"/>
    <property type="match status" value="1"/>
</dbReference>
<comment type="caution">
    <text evidence="3">The sequence shown here is derived from an EMBL/GenBank/DDBJ whole genome shotgun (WGS) entry which is preliminary data.</text>
</comment>
<dbReference type="InterPro" id="IPR003099">
    <property type="entry name" value="Prephen_DH"/>
</dbReference>
<dbReference type="Pfam" id="PF20463">
    <property type="entry name" value="PDH_C"/>
    <property type="match status" value="1"/>
</dbReference>
<dbReference type="GO" id="GO:0006571">
    <property type="term" value="P:tyrosine biosynthetic process"/>
    <property type="evidence" value="ECO:0007669"/>
    <property type="project" value="InterPro"/>
</dbReference>
<dbReference type="InterPro" id="IPR036291">
    <property type="entry name" value="NAD(P)-bd_dom_sf"/>
</dbReference>
<evidence type="ECO:0000313" key="3">
    <source>
        <dbReference type="EMBL" id="GAI16682.1"/>
    </source>
</evidence>
<feature type="non-terminal residue" evidence="3">
    <location>
        <position position="1"/>
    </location>
</feature>
<dbReference type="InterPro" id="IPR008927">
    <property type="entry name" value="6-PGluconate_DH-like_C_sf"/>
</dbReference>
<dbReference type="GO" id="GO:0070403">
    <property type="term" value="F:NAD+ binding"/>
    <property type="evidence" value="ECO:0007669"/>
    <property type="project" value="InterPro"/>
</dbReference>
<dbReference type="Gene3D" id="1.10.3660.10">
    <property type="entry name" value="6-phosphogluconate dehydrogenase C-terminal like domain"/>
    <property type="match status" value="1"/>
</dbReference>
<gene>
    <name evidence="3" type="ORF">S06H3_09554</name>
</gene>
<dbReference type="EMBL" id="BARV01004240">
    <property type="protein sequence ID" value="GAI16682.1"/>
    <property type="molecule type" value="Genomic_DNA"/>
</dbReference>
<feature type="domain" description="Prephenate/arogenate dehydrogenase" evidence="2">
    <location>
        <begin position="1"/>
        <end position="271"/>
    </location>
</feature>
<dbReference type="SUPFAM" id="SSF51735">
    <property type="entry name" value="NAD(P)-binding Rossmann-fold domains"/>
    <property type="match status" value="1"/>
</dbReference>
<dbReference type="PANTHER" id="PTHR21363">
    <property type="entry name" value="PREPHENATE DEHYDROGENASE"/>
    <property type="match status" value="1"/>
</dbReference>
<dbReference type="GO" id="GO:0008977">
    <property type="term" value="F:prephenate dehydrogenase (NAD+) activity"/>
    <property type="evidence" value="ECO:0007669"/>
    <property type="project" value="InterPro"/>
</dbReference>